<accession>A0A1Q2D4X1</accession>
<proteinExistence type="predicted"/>
<dbReference type="EMBL" id="CP019609">
    <property type="protein sequence ID" value="AQP53433.1"/>
    <property type="molecule type" value="Genomic_DNA"/>
</dbReference>
<sequence length="60" mass="7094">MVESKILFKWQNEEFEGNIEKEYDHSYLISVANPNEELRDKYLSRIVISKKACQLSTRTA</sequence>
<dbReference type="AlphaFoldDB" id="A0A1Q2D4X1"/>
<gene>
    <name evidence="1" type="ORF">BW732_03730</name>
</gene>
<keyword evidence="2" id="KW-1185">Reference proteome</keyword>
<evidence type="ECO:0000313" key="1">
    <source>
        <dbReference type="EMBL" id="AQP53433.1"/>
    </source>
</evidence>
<dbReference type="KEGG" id="vpi:BW732_03730"/>
<dbReference type="RefSeq" id="WP_077275522.1">
    <property type="nucleotide sequence ID" value="NZ_CP019609.1"/>
</dbReference>
<dbReference type="Proteomes" id="UP000188246">
    <property type="component" value="Chromosome"/>
</dbReference>
<evidence type="ECO:0000313" key="2">
    <source>
        <dbReference type="Proteomes" id="UP000188246"/>
    </source>
</evidence>
<protein>
    <submittedName>
        <fullName evidence="1">DUF2187 domain-containing protein</fullName>
    </submittedName>
</protein>
<organism evidence="1 2">
    <name type="scientific">Vagococcus penaei</name>
    <dbReference type="NCBI Taxonomy" id="633807"/>
    <lineage>
        <taxon>Bacteria</taxon>
        <taxon>Bacillati</taxon>
        <taxon>Bacillota</taxon>
        <taxon>Bacilli</taxon>
        <taxon>Lactobacillales</taxon>
        <taxon>Enterococcaceae</taxon>
        <taxon>Vagococcus</taxon>
    </lineage>
</organism>
<reference evidence="1 2" key="1">
    <citation type="journal article" date="2010" name="Int. J. Syst. Evol. Microbiol.">
        <title>Vagococcus penaei sp. nov., isolated from spoilage microbiota of cooked shrimp (Penaeus vannamei).</title>
        <authorList>
            <person name="Jaffres E."/>
            <person name="Prevost H."/>
            <person name="Rossero A."/>
            <person name="Joffraud J.J."/>
            <person name="Dousset X."/>
        </authorList>
    </citation>
    <scope>NUCLEOTIDE SEQUENCE [LARGE SCALE GENOMIC DNA]</scope>
    <source>
        <strain evidence="1 2">CD276</strain>
    </source>
</reference>
<dbReference type="OrthoDB" id="2326589at2"/>
<name>A0A1Q2D4X1_9ENTE</name>